<keyword evidence="1" id="KW-0472">Membrane</keyword>
<reference evidence="2 3" key="1">
    <citation type="journal article" date="2023" name="G3 (Bethesda)">
        <title>A chromosome-length genome assembly and annotation of blackberry (Rubus argutus, cv. 'Hillquist').</title>
        <authorList>
            <person name="Bruna T."/>
            <person name="Aryal R."/>
            <person name="Dudchenko O."/>
            <person name="Sargent D.J."/>
            <person name="Mead D."/>
            <person name="Buti M."/>
            <person name="Cavallini A."/>
            <person name="Hytonen T."/>
            <person name="Andres J."/>
            <person name="Pham M."/>
            <person name="Weisz D."/>
            <person name="Mascagni F."/>
            <person name="Usai G."/>
            <person name="Natali L."/>
            <person name="Bassil N."/>
            <person name="Fernandez G.E."/>
            <person name="Lomsadze A."/>
            <person name="Armour M."/>
            <person name="Olukolu B."/>
            <person name="Poorten T."/>
            <person name="Britton C."/>
            <person name="Davik J."/>
            <person name="Ashrafi H."/>
            <person name="Aiden E.L."/>
            <person name="Borodovsky M."/>
            <person name="Worthington M."/>
        </authorList>
    </citation>
    <scope>NUCLEOTIDE SEQUENCE [LARGE SCALE GENOMIC DNA]</scope>
    <source>
        <strain evidence="2">PI 553951</strain>
    </source>
</reference>
<evidence type="ECO:0000313" key="2">
    <source>
        <dbReference type="EMBL" id="KAK9934713.1"/>
    </source>
</evidence>
<keyword evidence="3" id="KW-1185">Reference proteome</keyword>
<keyword evidence="1" id="KW-1133">Transmembrane helix</keyword>
<evidence type="ECO:0000313" key="3">
    <source>
        <dbReference type="Proteomes" id="UP001457282"/>
    </source>
</evidence>
<protein>
    <submittedName>
        <fullName evidence="2">Uncharacterized protein</fullName>
    </submittedName>
</protein>
<gene>
    <name evidence="2" type="ORF">M0R45_021847</name>
</gene>
<keyword evidence="1" id="KW-0812">Transmembrane</keyword>
<dbReference type="AlphaFoldDB" id="A0AAW1XE60"/>
<accession>A0AAW1XE60</accession>
<evidence type="ECO:0000256" key="1">
    <source>
        <dbReference type="SAM" id="Phobius"/>
    </source>
</evidence>
<proteinExistence type="predicted"/>
<dbReference type="Proteomes" id="UP001457282">
    <property type="component" value="Unassembled WGS sequence"/>
</dbReference>
<sequence>MKQGKLAVFEKELSTGYFHVKTTVILSMSIALLVFLLGMFIIIIFLRNGVFIIDPTKFVATFLSPQLLPISTLPNPGDYIAPKELWHRRHRSPNTL</sequence>
<organism evidence="2 3">
    <name type="scientific">Rubus argutus</name>
    <name type="common">Southern blackberry</name>
    <dbReference type="NCBI Taxonomy" id="59490"/>
    <lineage>
        <taxon>Eukaryota</taxon>
        <taxon>Viridiplantae</taxon>
        <taxon>Streptophyta</taxon>
        <taxon>Embryophyta</taxon>
        <taxon>Tracheophyta</taxon>
        <taxon>Spermatophyta</taxon>
        <taxon>Magnoliopsida</taxon>
        <taxon>eudicotyledons</taxon>
        <taxon>Gunneridae</taxon>
        <taxon>Pentapetalae</taxon>
        <taxon>rosids</taxon>
        <taxon>fabids</taxon>
        <taxon>Rosales</taxon>
        <taxon>Rosaceae</taxon>
        <taxon>Rosoideae</taxon>
        <taxon>Rosoideae incertae sedis</taxon>
        <taxon>Rubus</taxon>
    </lineage>
</organism>
<feature type="transmembrane region" description="Helical" evidence="1">
    <location>
        <begin position="24"/>
        <end position="46"/>
    </location>
</feature>
<comment type="caution">
    <text evidence="2">The sequence shown here is derived from an EMBL/GenBank/DDBJ whole genome shotgun (WGS) entry which is preliminary data.</text>
</comment>
<name>A0AAW1XE60_RUBAR</name>
<dbReference type="EMBL" id="JBEDUW010000004">
    <property type="protein sequence ID" value="KAK9934713.1"/>
    <property type="molecule type" value="Genomic_DNA"/>
</dbReference>